<dbReference type="InterPro" id="IPR043131">
    <property type="entry name" value="BCAT-like_N"/>
</dbReference>
<dbReference type="EC" id="4.1.3.38" evidence="4"/>
<dbReference type="Gene3D" id="3.30.470.10">
    <property type="match status" value="1"/>
</dbReference>
<evidence type="ECO:0000256" key="2">
    <source>
        <dbReference type="ARBA" id="ARBA00009320"/>
    </source>
</evidence>
<dbReference type="CDD" id="cd00449">
    <property type="entry name" value="PLPDE_IV"/>
    <property type="match status" value="1"/>
</dbReference>
<dbReference type="PANTHER" id="PTHR42743:SF11">
    <property type="entry name" value="AMINODEOXYCHORISMATE LYASE"/>
    <property type="match status" value="1"/>
</dbReference>
<gene>
    <name evidence="4" type="primary">pabC</name>
    <name evidence="4" type="ORF">AB1471_13995</name>
</gene>
<sequence length="287" mass="32113">MNIWLNGAIVKEEEATISPFDHGYLYGLGVFETFRTYDGHPFLLGDHLERLHQSLEEMEIQFELKVEDATRLVRELQTANGGEDGYFRLNVSAGVRQVGLFPEPYEKPTVMLLQKTLPTQLTGGKSGQWLSTPRNTPETATRLKSHHYFNNIAGRREIANGVVIEGVFLTKEGYVAEGVTSNIFWVSQDCLYTPALSTGILAGVTRKMVLAIAGDLGLSIKEGLYTKDTVMAADEVFVTNSVQEIVPIHSIEDSGFAGFDGKWTTAIHQRYRKYNHSLLRVEERSIL</sequence>
<keyword evidence="3" id="KW-0663">Pyridoxal phosphate</keyword>
<dbReference type="SUPFAM" id="SSF56752">
    <property type="entry name" value="D-aminoacid aminotransferase-like PLP-dependent enzymes"/>
    <property type="match status" value="1"/>
</dbReference>
<dbReference type="InterPro" id="IPR036038">
    <property type="entry name" value="Aminotransferase-like"/>
</dbReference>
<keyword evidence="4" id="KW-0456">Lyase</keyword>
<dbReference type="EMBL" id="JBFMIA010000018">
    <property type="protein sequence ID" value="MEW9502904.1"/>
    <property type="molecule type" value="Genomic_DNA"/>
</dbReference>
<evidence type="ECO:0000256" key="1">
    <source>
        <dbReference type="ARBA" id="ARBA00001933"/>
    </source>
</evidence>
<name>A0ABV3Q6E6_9BACL</name>
<dbReference type="PANTHER" id="PTHR42743">
    <property type="entry name" value="AMINO-ACID AMINOTRANSFERASE"/>
    <property type="match status" value="1"/>
</dbReference>
<organism evidence="4 5">
    <name type="scientific">Jeotgalibacillus marinus</name>
    <dbReference type="NCBI Taxonomy" id="86667"/>
    <lineage>
        <taxon>Bacteria</taxon>
        <taxon>Bacillati</taxon>
        <taxon>Bacillota</taxon>
        <taxon>Bacilli</taxon>
        <taxon>Bacillales</taxon>
        <taxon>Caryophanaceae</taxon>
        <taxon>Jeotgalibacillus</taxon>
    </lineage>
</organism>
<reference evidence="4 5" key="1">
    <citation type="journal article" date="1979" name="Int. J. Syst. Evol. Microbiol.">
        <title>Bacillus globisporus subsp. marinus subsp. nov.</title>
        <authorList>
            <person name="Liu H."/>
        </authorList>
    </citation>
    <scope>NUCLEOTIDE SEQUENCE [LARGE SCALE GENOMIC DNA]</scope>
    <source>
        <strain evidence="4 5">DSM 1297</strain>
    </source>
</reference>
<evidence type="ECO:0000313" key="4">
    <source>
        <dbReference type="EMBL" id="MEW9502904.1"/>
    </source>
</evidence>
<accession>A0ABV3Q6E6</accession>
<comment type="cofactor">
    <cofactor evidence="1">
        <name>pyridoxal 5'-phosphate</name>
        <dbReference type="ChEBI" id="CHEBI:597326"/>
    </cofactor>
</comment>
<keyword evidence="5" id="KW-1185">Reference proteome</keyword>
<evidence type="ECO:0000313" key="5">
    <source>
        <dbReference type="Proteomes" id="UP001556040"/>
    </source>
</evidence>
<comment type="caution">
    <text evidence="4">The sequence shown here is derived from an EMBL/GenBank/DDBJ whole genome shotgun (WGS) entry which is preliminary data.</text>
</comment>
<dbReference type="NCBIfam" id="NF005800">
    <property type="entry name" value="PRK07650.1"/>
    <property type="match status" value="1"/>
</dbReference>
<dbReference type="Pfam" id="PF01063">
    <property type="entry name" value="Aminotran_4"/>
    <property type="match status" value="1"/>
</dbReference>
<dbReference type="RefSeq" id="WP_367780392.1">
    <property type="nucleotide sequence ID" value="NZ_JBFMIA010000018.1"/>
</dbReference>
<dbReference type="InterPro" id="IPR043132">
    <property type="entry name" value="BCAT-like_C"/>
</dbReference>
<dbReference type="InterPro" id="IPR050571">
    <property type="entry name" value="Class-IV_PLP-Dep_Aminotrnsfr"/>
</dbReference>
<proteinExistence type="inferred from homology"/>
<evidence type="ECO:0000256" key="3">
    <source>
        <dbReference type="ARBA" id="ARBA00022898"/>
    </source>
</evidence>
<dbReference type="GO" id="GO:0008696">
    <property type="term" value="F:4-amino-4-deoxychorismate lyase activity"/>
    <property type="evidence" value="ECO:0007669"/>
    <property type="project" value="UniProtKB-EC"/>
</dbReference>
<dbReference type="Proteomes" id="UP001556040">
    <property type="component" value="Unassembled WGS sequence"/>
</dbReference>
<comment type="similarity">
    <text evidence="2">Belongs to the class-IV pyridoxal-phosphate-dependent aminotransferase family.</text>
</comment>
<protein>
    <submittedName>
        <fullName evidence="4">Aminodeoxychorismate lyase</fullName>
        <ecNumber evidence="4">4.1.3.38</ecNumber>
    </submittedName>
</protein>
<dbReference type="InterPro" id="IPR001544">
    <property type="entry name" value="Aminotrans_IV"/>
</dbReference>
<dbReference type="Gene3D" id="3.20.10.10">
    <property type="entry name" value="D-amino Acid Aminotransferase, subunit A, domain 2"/>
    <property type="match status" value="1"/>
</dbReference>